<dbReference type="PANTHER" id="PTHR10192">
    <property type="entry name" value="MOLYBDOPTERIN BIOSYNTHESIS PROTEIN"/>
    <property type="match status" value="1"/>
</dbReference>
<evidence type="ECO:0000259" key="3">
    <source>
        <dbReference type="SMART" id="SM00852"/>
    </source>
</evidence>
<dbReference type="InterPro" id="IPR005111">
    <property type="entry name" value="MoeA_C_domain_IV"/>
</dbReference>
<dbReference type="InterPro" id="IPR036688">
    <property type="entry name" value="MoeA_C_domain_IV_sf"/>
</dbReference>
<dbReference type="Gene3D" id="2.40.340.10">
    <property type="entry name" value="MoeA, C-terminal, domain IV"/>
    <property type="match status" value="1"/>
</dbReference>
<dbReference type="InterPro" id="IPR001453">
    <property type="entry name" value="MoaB/Mog_dom"/>
</dbReference>
<organism evidence="4 5">
    <name type="scientific">Candidatus Argoarchaeum ethanivorans</name>
    <dbReference type="NCBI Taxonomy" id="2608793"/>
    <lineage>
        <taxon>Archaea</taxon>
        <taxon>Methanobacteriati</taxon>
        <taxon>Methanobacteriota</taxon>
        <taxon>Stenosarchaea group</taxon>
        <taxon>Methanomicrobia</taxon>
        <taxon>Methanosarcinales</taxon>
        <taxon>Methanosarcinales incertae sedis</taxon>
        <taxon>GOM Arc I cluster</taxon>
        <taxon>Candidatus Argoarchaeum</taxon>
    </lineage>
</organism>
<dbReference type="SUPFAM" id="SSF63867">
    <property type="entry name" value="MoeA C-terminal domain-like"/>
    <property type="match status" value="1"/>
</dbReference>
<dbReference type="InterPro" id="IPR036135">
    <property type="entry name" value="MoeA_linker/N_sf"/>
</dbReference>
<dbReference type="GO" id="GO:0006777">
    <property type="term" value="P:Mo-molybdopterin cofactor biosynthetic process"/>
    <property type="evidence" value="ECO:0007669"/>
    <property type="project" value="UniProtKB-KW"/>
</dbReference>
<dbReference type="Gene3D" id="3.40.980.10">
    <property type="entry name" value="MoaB/Mog-like domain"/>
    <property type="match status" value="1"/>
</dbReference>
<keyword evidence="2" id="KW-0501">Molybdenum cofactor biosynthesis</keyword>
<dbReference type="PANTHER" id="PTHR10192:SF19">
    <property type="entry name" value="MOLYBDOPTERIN BIOSYNTHESIS PROTEIN MJ0666-RELATED"/>
    <property type="match status" value="1"/>
</dbReference>
<dbReference type="Proteomes" id="UP000612009">
    <property type="component" value="Unassembled WGS sequence"/>
</dbReference>
<dbReference type="Gene3D" id="3.90.105.10">
    <property type="entry name" value="Molybdopterin biosynthesis moea protein, domain 2"/>
    <property type="match status" value="1"/>
</dbReference>
<evidence type="ECO:0000313" key="5">
    <source>
        <dbReference type="Proteomes" id="UP000612009"/>
    </source>
</evidence>
<dbReference type="SUPFAM" id="SSF63882">
    <property type="entry name" value="MoeA N-terminal region -like"/>
    <property type="match status" value="1"/>
</dbReference>
<dbReference type="Pfam" id="PF03454">
    <property type="entry name" value="MoeA_C"/>
    <property type="match status" value="1"/>
</dbReference>
<dbReference type="GO" id="GO:0005737">
    <property type="term" value="C:cytoplasm"/>
    <property type="evidence" value="ECO:0007669"/>
    <property type="project" value="TreeGrafter"/>
</dbReference>
<dbReference type="InterPro" id="IPR036425">
    <property type="entry name" value="MoaB/Mog-like_dom_sf"/>
</dbReference>
<comment type="caution">
    <text evidence="4">The sequence shown here is derived from an EMBL/GenBank/DDBJ whole genome shotgun (WGS) entry which is preliminary data.</text>
</comment>
<dbReference type="UniPathway" id="UPA00344"/>
<reference evidence="4" key="1">
    <citation type="submission" date="2020-10" db="EMBL/GenBank/DDBJ databases">
        <authorList>
            <person name="Hahn C.J."/>
            <person name="Laso-Perez R."/>
            <person name="Vulcano F."/>
            <person name="Vaziourakis K.-M."/>
            <person name="Stokke R."/>
            <person name="Steen I.H."/>
            <person name="Teske A."/>
            <person name="Boetius A."/>
            <person name="Liebeke M."/>
            <person name="Amann R."/>
            <person name="Knittel K."/>
        </authorList>
    </citation>
    <scope>NUCLEOTIDE SEQUENCE</scope>
    <source>
        <strain evidence="4">Gfbio:e3339647-f889-4370-9287-4fb5cb688e4c:AG392J18_GoMArc1</strain>
    </source>
</reference>
<dbReference type="SUPFAM" id="SSF53218">
    <property type="entry name" value="Molybdenum cofactor biosynthesis proteins"/>
    <property type="match status" value="1"/>
</dbReference>
<accession>A0A811TDV4</accession>
<evidence type="ECO:0000313" key="4">
    <source>
        <dbReference type="EMBL" id="CAD6493990.1"/>
    </source>
</evidence>
<protein>
    <recommendedName>
        <fullName evidence="3">MoaB/Mog domain-containing protein</fullName>
    </recommendedName>
</protein>
<dbReference type="AlphaFoldDB" id="A0A811TDV4"/>
<dbReference type="EMBL" id="CAJHIR010000034">
    <property type="protein sequence ID" value="CAD6493990.1"/>
    <property type="molecule type" value="Genomic_DNA"/>
</dbReference>
<gene>
    <name evidence="4" type="ORF">LAKADJCE_00609</name>
</gene>
<comment type="pathway">
    <text evidence="1">Cofactor biosynthesis; molybdopterin biosynthesis.</text>
</comment>
<dbReference type="CDD" id="cd00887">
    <property type="entry name" value="MoeA"/>
    <property type="match status" value="1"/>
</dbReference>
<sequence>MSKLFKELTPVHIAQTTFLNIVTPVNRTETLLIEDCCNRVLTKEIIAQINVPHYMRAAMDGYALRAEDTLAASTTSPVILHESDAITPQSCVHVHTGSLLPDGADAVIMVEDTQRLDNNLIEITAQLHPHENVGEIGEDIRKGELVFRQNHTLHPVDVSVLANLQVTHATVYQKPTVSVIPTGNELIPRNSKQPPKEGEIIETNSLMVGLYVEKWGGKPIINNIVPDKPELIKQAIVNNLSSDMIVLCGGTSVGDRDQVPAAIERLGTILIRGIKASPGKPTTLAAIKNTPIICMPGYPVAGYVTLQLFAKPAIKTLAHQPHLPENMTTLPLAEKIASKAGYLTFARVKIENNTVKPIMSSGASILSSIARSDGYIMIPEEIEGYSRGEQVTIILAN</sequence>
<dbReference type="Gene3D" id="2.170.190.11">
    <property type="entry name" value="Molybdopterin biosynthesis moea protein, domain 3"/>
    <property type="match status" value="1"/>
</dbReference>
<dbReference type="InterPro" id="IPR005110">
    <property type="entry name" value="MoeA_linker/N"/>
</dbReference>
<proteinExistence type="predicted"/>
<dbReference type="SMART" id="SM00852">
    <property type="entry name" value="MoCF_biosynth"/>
    <property type="match status" value="1"/>
</dbReference>
<feature type="domain" description="MoaB/Mog" evidence="3">
    <location>
        <begin position="178"/>
        <end position="316"/>
    </location>
</feature>
<evidence type="ECO:0000256" key="2">
    <source>
        <dbReference type="ARBA" id="ARBA00023150"/>
    </source>
</evidence>
<dbReference type="GO" id="GO:0061599">
    <property type="term" value="F:molybdopterin molybdotransferase activity"/>
    <property type="evidence" value="ECO:0007669"/>
    <property type="project" value="TreeGrafter"/>
</dbReference>
<dbReference type="Pfam" id="PF00994">
    <property type="entry name" value="MoCF_biosynth"/>
    <property type="match status" value="1"/>
</dbReference>
<evidence type="ECO:0000256" key="1">
    <source>
        <dbReference type="ARBA" id="ARBA00005046"/>
    </source>
</evidence>
<dbReference type="Pfam" id="PF03453">
    <property type="entry name" value="MoeA_N"/>
    <property type="match status" value="1"/>
</dbReference>
<name>A0A811TDV4_9EURY</name>
<dbReference type="InterPro" id="IPR038987">
    <property type="entry name" value="MoeA-like"/>
</dbReference>